<evidence type="ECO:0000256" key="5">
    <source>
        <dbReference type="ARBA" id="ARBA00022984"/>
    </source>
</evidence>
<keyword evidence="6" id="KW-0961">Cell wall biogenesis/degradation</keyword>
<keyword evidence="11" id="KW-1185">Reference proteome</keyword>
<reference evidence="10 11" key="1">
    <citation type="submission" date="2024-07" db="EMBL/GenBank/DDBJ databases">
        <title>Uliginosibacterium paludis KCTC:42655.</title>
        <authorList>
            <person name="Kim M.K."/>
        </authorList>
    </citation>
    <scope>NUCLEOTIDE SEQUENCE [LARGE SCALE GENOMIC DNA]</scope>
    <source>
        <strain evidence="10 11">KCTC 42655</strain>
    </source>
</reference>
<evidence type="ECO:0000313" key="11">
    <source>
        <dbReference type="Proteomes" id="UP001548590"/>
    </source>
</evidence>
<dbReference type="InterPro" id="IPR018044">
    <property type="entry name" value="Peptidase_S11"/>
</dbReference>
<dbReference type="PRINTS" id="PR00725">
    <property type="entry name" value="DADACBPTASE1"/>
</dbReference>
<dbReference type="RefSeq" id="WP_345926282.1">
    <property type="nucleotide sequence ID" value="NZ_JBDIVF010000003.1"/>
</dbReference>
<dbReference type="InterPro" id="IPR001967">
    <property type="entry name" value="Peptidase_S11_N"/>
</dbReference>
<dbReference type="PANTHER" id="PTHR21581:SF26">
    <property type="entry name" value="D-ALANYL-D-ALANINE ENDOPEPTIDASE"/>
    <property type="match status" value="1"/>
</dbReference>
<sequence>MRAQKVLAGFLGALFAVAMPLAADAAQKNSKKHSVKSTAVAASPARAKPVKAVAKKRNAAKATPVKAVSRSVEADLDRNGNPMLQSSAFIVQEVNTGKVLLEKNANVAVPIASITKLMTSMVVLDAHQSLSEIIEVTDEDVDRLKGTSSRLAVGTRLSREEMLRLALMASENRAASSLARSYPGGMPAFLEAVHVKAKMMGLTATRLFDGTGLNKNNVSSAHDLAILVANASRYPLIREFSTSPEYTAELANGRAHTFHNTNSLVKSSDWQIDVQKTGFINESGKCLVMQAWLGNKPIAIVLLDSNGRYTRIADANRVRKWFEATIANHIQPVALHHHADAMASAN</sequence>
<organism evidence="10 11">
    <name type="scientific">Uliginosibacterium paludis</name>
    <dbReference type="NCBI Taxonomy" id="1615952"/>
    <lineage>
        <taxon>Bacteria</taxon>
        <taxon>Pseudomonadati</taxon>
        <taxon>Pseudomonadota</taxon>
        <taxon>Betaproteobacteria</taxon>
        <taxon>Rhodocyclales</taxon>
        <taxon>Zoogloeaceae</taxon>
        <taxon>Uliginosibacterium</taxon>
    </lineage>
</organism>
<comment type="caution">
    <text evidence="10">The sequence shown here is derived from an EMBL/GenBank/DDBJ whole genome shotgun (WGS) entry which is preliminary data.</text>
</comment>
<comment type="similarity">
    <text evidence="1 7">Belongs to the peptidase S11 family.</text>
</comment>
<evidence type="ECO:0000256" key="2">
    <source>
        <dbReference type="ARBA" id="ARBA00022729"/>
    </source>
</evidence>
<dbReference type="GO" id="GO:0016787">
    <property type="term" value="F:hydrolase activity"/>
    <property type="evidence" value="ECO:0007669"/>
    <property type="project" value="UniProtKB-KW"/>
</dbReference>
<dbReference type="Gene3D" id="3.40.710.10">
    <property type="entry name" value="DD-peptidase/beta-lactamase superfamily"/>
    <property type="match status" value="1"/>
</dbReference>
<dbReference type="Pfam" id="PF00768">
    <property type="entry name" value="Peptidase_S11"/>
    <property type="match status" value="1"/>
</dbReference>
<name>A0ABV2CK67_9RHOO</name>
<gene>
    <name evidence="10" type="primary">pbpG</name>
    <name evidence="10" type="ORF">ABVT11_00545</name>
</gene>
<dbReference type="NCBIfam" id="NF008668">
    <property type="entry name" value="PRK11669.1"/>
    <property type="match status" value="1"/>
</dbReference>
<evidence type="ECO:0000256" key="8">
    <source>
        <dbReference type="SAM" id="SignalP"/>
    </source>
</evidence>
<keyword evidence="2 8" id="KW-0732">Signal</keyword>
<evidence type="ECO:0000256" key="4">
    <source>
        <dbReference type="ARBA" id="ARBA00022960"/>
    </source>
</evidence>
<keyword evidence="5" id="KW-0573">Peptidoglycan synthesis</keyword>
<keyword evidence="4" id="KW-0133">Cell shape</keyword>
<evidence type="ECO:0000313" key="10">
    <source>
        <dbReference type="EMBL" id="MET1488295.1"/>
    </source>
</evidence>
<keyword evidence="3 10" id="KW-0378">Hydrolase</keyword>
<dbReference type="PANTHER" id="PTHR21581">
    <property type="entry name" value="D-ALANYL-D-ALANINE CARBOXYPEPTIDASE"/>
    <property type="match status" value="1"/>
</dbReference>
<evidence type="ECO:0000256" key="7">
    <source>
        <dbReference type="RuleBase" id="RU004016"/>
    </source>
</evidence>
<dbReference type="SUPFAM" id="SSF56601">
    <property type="entry name" value="beta-lactamase/transpeptidase-like"/>
    <property type="match status" value="1"/>
</dbReference>
<dbReference type="EMBL" id="JBEWLZ010000001">
    <property type="protein sequence ID" value="MET1488295.1"/>
    <property type="molecule type" value="Genomic_DNA"/>
</dbReference>
<feature type="chain" id="PRO_5047536823" evidence="8">
    <location>
        <begin position="26"/>
        <end position="346"/>
    </location>
</feature>
<evidence type="ECO:0000256" key="1">
    <source>
        <dbReference type="ARBA" id="ARBA00007164"/>
    </source>
</evidence>
<feature type="signal peptide" evidence="8">
    <location>
        <begin position="1"/>
        <end position="25"/>
    </location>
</feature>
<feature type="domain" description="Peptidase S11 D-alanyl-D-alanine carboxypeptidase A N-terminal" evidence="9">
    <location>
        <begin position="81"/>
        <end position="305"/>
    </location>
</feature>
<proteinExistence type="inferred from homology"/>
<dbReference type="Proteomes" id="UP001548590">
    <property type="component" value="Unassembled WGS sequence"/>
</dbReference>
<evidence type="ECO:0000259" key="9">
    <source>
        <dbReference type="Pfam" id="PF00768"/>
    </source>
</evidence>
<protein>
    <submittedName>
        <fullName evidence="10">D-alanyl-D-alanine endopeptidase</fullName>
        <ecNumber evidence="10">3.4.21.-</ecNumber>
    </submittedName>
</protein>
<evidence type="ECO:0000256" key="3">
    <source>
        <dbReference type="ARBA" id="ARBA00022801"/>
    </source>
</evidence>
<dbReference type="InterPro" id="IPR012338">
    <property type="entry name" value="Beta-lactam/transpept-like"/>
</dbReference>
<evidence type="ECO:0000256" key="6">
    <source>
        <dbReference type="ARBA" id="ARBA00023316"/>
    </source>
</evidence>
<dbReference type="EC" id="3.4.21.-" evidence="10"/>
<accession>A0ABV2CK67</accession>